<comment type="caution">
    <text evidence="1">The sequence shown here is derived from an EMBL/GenBank/DDBJ whole genome shotgun (WGS) entry which is preliminary data.</text>
</comment>
<organism evidence="1 2">
    <name type="scientific">Olpidium bornovanus</name>
    <dbReference type="NCBI Taxonomy" id="278681"/>
    <lineage>
        <taxon>Eukaryota</taxon>
        <taxon>Fungi</taxon>
        <taxon>Fungi incertae sedis</taxon>
        <taxon>Olpidiomycota</taxon>
        <taxon>Olpidiomycotina</taxon>
        <taxon>Olpidiomycetes</taxon>
        <taxon>Olpidiales</taxon>
        <taxon>Olpidiaceae</taxon>
        <taxon>Olpidium</taxon>
    </lineage>
</organism>
<proteinExistence type="predicted"/>
<feature type="non-terminal residue" evidence="1">
    <location>
        <position position="155"/>
    </location>
</feature>
<accession>A0A8H8DJJ3</accession>
<keyword evidence="2" id="KW-1185">Reference proteome</keyword>
<reference evidence="1 2" key="1">
    <citation type="journal article" name="Sci. Rep.">
        <title>Genome-scale phylogenetic analyses confirm Olpidium as the closest living zoosporic fungus to the non-flagellated, terrestrial fungi.</title>
        <authorList>
            <person name="Chang Y."/>
            <person name="Rochon D."/>
            <person name="Sekimoto S."/>
            <person name="Wang Y."/>
            <person name="Chovatia M."/>
            <person name="Sandor L."/>
            <person name="Salamov A."/>
            <person name="Grigoriev I.V."/>
            <person name="Stajich J.E."/>
            <person name="Spatafora J.W."/>
        </authorList>
    </citation>
    <scope>NUCLEOTIDE SEQUENCE [LARGE SCALE GENOMIC DNA]</scope>
    <source>
        <strain evidence="1">S191</strain>
    </source>
</reference>
<dbReference type="AlphaFoldDB" id="A0A8H8DJJ3"/>
<dbReference type="Proteomes" id="UP000673691">
    <property type="component" value="Unassembled WGS sequence"/>
</dbReference>
<gene>
    <name evidence="1" type="ORF">BJ554DRAFT_7017</name>
</gene>
<feature type="non-terminal residue" evidence="1">
    <location>
        <position position="1"/>
    </location>
</feature>
<name>A0A8H8DJJ3_9FUNG</name>
<sequence>SYTSAYRGASVVAYPQHPAVVTSARENVCRFTRPPRSGNPGRFAVGLAVRLPKKGTGNVPEGGPLTGPYLPRPLALFRSLSLSHPPDLNVGCGADDVSDVYLNELTDLLRAMHASSPRTETLVKGKRLSPFTMSTLETLNPLLSHRADSFIEAQA</sequence>
<evidence type="ECO:0000313" key="2">
    <source>
        <dbReference type="Proteomes" id="UP000673691"/>
    </source>
</evidence>
<dbReference type="EMBL" id="JAEFCI010004544">
    <property type="protein sequence ID" value="KAG5460884.1"/>
    <property type="molecule type" value="Genomic_DNA"/>
</dbReference>
<protein>
    <submittedName>
        <fullName evidence="1">Uncharacterized protein</fullName>
    </submittedName>
</protein>
<evidence type="ECO:0000313" key="1">
    <source>
        <dbReference type="EMBL" id="KAG5460884.1"/>
    </source>
</evidence>